<proteinExistence type="inferred from homology"/>
<dbReference type="InterPro" id="IPR012336">
    <property type="entry name" value="Thioredoxin-like_fold"/>
</dbReference>
<feature type="domain" description="Metaxin glutathione S-transferase" evidence="2">
    <location>
        <begin position="195"/>
        <end position="247"/>
    </location>
</feature>
<organism evidence="4 5">
    <name type="scientific">Heterodera schachtii</name>
    <name type="common">Sugarbeet cyst nematode worm</name>
    <name type="synonym">Tylenchus schachtii</name>
    <dbReference type="NCBI Taxonomy" id="97005"/>
    <lineage>
        <taxon>Eukaryota</taxon>
        <taxon>Metazoa</taxon>
        <taxon>Ecdysozoa</taxon>
        <taxon>Nematoda</taxon>
        <taxon>Chromadorea</taxon>
        <taxon>Rhabditida</taxon>
        <taxon>Tylenchina</taxon>
        <taxon>Tylenchomorpha</taxon>
        <taxon>Tylenchoidea</taxon>
        <taxon>Heteroderidae</taxon>
        <taxon>Heteroderinae</taxon>
        <taxon>Heterodera</taxon>
    </lineage>
</organism>
<dbReference type="CDD" id="cd03193">
    <property type="entry name" value="GST_C_Metaxin"/>
    <property type="match status" value="1"/>
</dbReference>
<keyword evidence="5" id="KW-1185">Reference proteome</keyword>
<dbReference type="Pfam" id="PF17172">
    <property type="entry name" value="GST_N_4"/>
    <property type="match status" value="1"/>
</dbReference>
<gene>
    <name evidence="4" type="ORF">niasHS_003794</name>
</gene>
<dbReference type="Proteomes" id="UP001620645">
    <property type="component" value="Unassembled WGS sequence"/>
</dbReference>
<comment type="caution">
    <text evidence="4">The sequence shown here is derived from an EMBL/GenBank/DDBJ whole genome shotgun (WGS) entry which is preliminary data.</text>
</comment>
<evidence type="ECO:0000313" key="5">
    <source>
        <dbReference type="Proteomes" id="UP001620645"/>
    </source>
</evidence>
<protein>
    <recommendedName>
        <fullName evidence="6">Glutathione S-transferase</fullName>
    </recommendedName>
</protein>
<evidence type="ECO:0000313" key="4">
    <source>
        <dbReference type="EMBL" id="KAL3098441.1"/>
    </source>
</evidence>
<dbReference type="InterPro" id="IPR040079">
    <property type="entry name" value="Glutathione_S-Trfase"/>
</dbReference>
<feature type="domain" description="Thioredoxin-like fold" evidence="3">
    <location>
        <begin position="48"/>
        <end position="138"/>
    </location>
</feature>
<dbReference type="InterPro" id="IPR033468">
    <property type="entry name" value="Metaxin_GST"/>
</dbReference>
<dbReference type="SUPFAM" id="SSF52833">
    <property type="entry name" value="Thioredoxin-like"/>
    <property type="match status" value="1"/>
</dbReference>
<accession>A0ABD2K6E0</accession>
<name>A0ABD2K6E0_HETSC</name>
<dbReference type="SUPFAM" id="SSF47616">
    <property type="entry name" value="GST C-terminal domain-like"/>
    <property type="match status" value="1"/>
</dbReference>
<dbReference type="SFLD" id="SFLDS00019">
    <property type="entry name" value="Glutathione_Transferase_(cytos"/>
    <property type="match status" value="1"/>
</dbReference>
<sequence length="268" mass="31504">MQLLLKKFRLSFAKTRFFSTNLQKRNFREGIVYLYQFPRAPILPNISPFCLKVETFLRANEITYEVIGSWNLRNAPQKRFPFIELNGEQISDSQIILWRLSDYFKIEDGLDNEQRAKARAIERLIEGSLYYSLIRFLSYENATKMVNSEISGLRLPAFLSRFLARRLTEATRKRLLAEGTLLHPREITLESLSLDLHALSVLLGDKKFFMGVRPTTPDFCAFGHLAVAYHLPFDNPTKKMLEEDEKLEPLKLLIERIRMHYWPKWPKT</sequence>
<dbReference type="PANTHER" id="PTHR12289">
    <property type="entry name" value="METAXIN RELATED"/>
    <property type="match status" value="1"/>
</dbReference>
<dbReference type="InterPro" id="IPR050931">
    <property type="entry name" value="Mito_Protein_Transport_Metaxin"/>
</dbReference>
<dbReference type="EMBL" id="JBICCN010000048">
    <property type="protein sequence ID" value="KAL3098441.1"/>
    <property type="molecule type" value="Genomic_DNA"/>
</dbReference>
<dbReference type="CDD" id="cd03080">
    <property type="entry name" value="GST_N_Metaxin_like"/>
    <property type="match status" value="1"/>
</dbReference>
<dbReference type="InterPro" id="IPR036249">
    <property type="entry name" value="Thioredoxin-like_sf"/>
</dbReference>
<reference evidence="4 5" key="1">
    <citation type="submission" date="2024-10" db="EMBL/GenBank/DDBJ databases">
        <authorList>
            <person name="Kim D."/>
        </authorList>
    </citation>
    <scope>NUCLEOTIDE SEQUENCE [LARGE SCALE GENOMIC DNA]</scope>
    <source>
        <strain evidence="4">Taebaek</strain>
    </source>
</reference>
<comment type="similarity">
    <text evidence="1">Belongs to the FAX family.</text>
</comment>
<dbReference type="Pfam" id="PF17171">
    <property type="entry name" value="GST_C_6"/>
    <property type="match status" value="1"/>
</dbReference>
<dbReference type="Gene3D" id="3.40.30.10">
    <property type="entry name" value="Glutaredoxin"/>
    <property type="match status" value="1"/>
</dbReference>
<dbReference type="PANTHER" id="PTHR12289:SF32">
    <property type="entry name" value="GST_C_6 DOMAIN-CONTAINING PROTEIN"/>
    <property type="match status" value="1"/>
</dbReference>
<dbReference type="InterPro" id="IPR026928">
    <property type="entry name" value="FAX/IsoI-like"/>
</dbReference>
<dbReference type="Gene3D" id="1.20.1050.10">
    <property type="match status" value="1"/>
</dbReference>
<dbReference type="AlphaFoldDB" id="A0ABD2K6E0"/>
<evidence type="ECO:0000256" key="1">
    <source>
        <dbReference type="ARBA" id="ARBA00006475"/>
    </source>
</evidence>
<dbReference type="InterPro" id="IPR036282">
    <property type="entry name" value="Glutathione-S-Trfase_C_sf"/>
</dbReference>
<evidence type="ECO:0008006" key="6">
    <source>
        <dbReference type="Google" id="ProtNLM"/>
    </source>
</evidence>
<dbReference type="SFLD" id="SFLDG01180">
    <property type="entry name" value="SUF1"/>
    <property type="match status" value="1"/>
</dbReference>
<evidence type="ECO:0000259" key="3">
    <source>
        <dbReference type="Pfam" id="PF17172"/>
    </source>
</evidence>
<dbReference type="SFLD" id="SFLDG01200">
    <property type="entry name" value="SUF1.1"/>
    <property type="match status" value="1"/>
</dbReference>
<evidence type="ECO:0000259" key="2">
    <source>
        <dbReference type="Pfam" id="PF17171"/>
    </source>
</evidence>